<reference evidence="2" key="1">
    <citation type="journal article" date="2022" name="Mol. Ecol. Resour.">
        <title>The genomes of chicory, endive, great burdock and yacon provide insights into Asteraceae palaeo-polyploidization history and plant inulin production.</title>
        <authorList>
            <person name="Fan W."/>
            <person name="Wang S."/>
            <person name="Wang H."/>
            <person name="Wang A."/>
            <person name="Jiang F."/>
            <person name="Liu H."/>
            <person name="Zhao H."/>
            <person name="Xu D."/>
            <person name="Zhang Y."/>
        </authorList>
    </citation>
    <scope>NUCLEOTIDE SEQUENCE [LARGE SCALE GENOMIC DNA]</scope>
    <source>
        <strain evidence="2">cv. Niubang</strain>
    </source>
</reference>
<evidence type="ECO:0000313" key="2">
    <source>
        <dbReference type="Proteomes" id="UP001055879"/>
    </source>
</evidence>
<dbReference type="Proteomes" id="UP001055879">
    <property type="component" value="Linkage Group LG01"/>
</dbReference>
<name>A0ACB9FK23_ARCLA</name>
<protein>
    <submittedName>
        <fullName evidence="1">Uncharacterized protein</fullName>
    </submittedName>
</protein>
<comment type="caution">
    <text evidence="1">The sequence shown here is derived from an EMBL/GenBank/DDBJ whole genome shotgun (WGS) entry which is preliminary data.</text>
</comment>
<evidence type="ECO:0000313" key="1">
    <source>
        <dbReference type="EMBL" id="KAI3771684.1"/>
    </source>
</evidence>
<sequence>MFSTPLQVHQIDVIPNLSTMAHISTLRASVDKAFATMDDLLGRRAIQATTVNTTITTTLDTPPVTLHHEQPSSNPTPPVQHQLVDEPSEETLEPSPITSQNTEPLGTPVNNLSENMAIDSPVDEALPQFSPRTFEHSPSISHVSPVHTATTPPTAGDAQDEDEEVDMTRVKRRTMSKKKLKAKKKNKQTKEVKVAEDTEMEDISSPKRITRQGAQSMAQPEGYNRAVLQKSHSTVGGSKGIASSFPDFDLDLSSPVQYPWELGP</sequence>
<proteinExistence type="predicted"/>
<dbReference type="EMBL" id="CM042047">
    <property type="protein sequence ID" value="KAI3771684.1"/>
    <property type="molecule type" value="Genomic_DNA"/>
</dbReference>
<keyword evidence="2" id="KW-1185">Reference proteome</keyword>
<reference evidence="1 2" key="2">
    <citation type="journal article" date="2022" name="Mol. Ecol. Resour.">
        <title>The genomes of chicory, endive, great burdock and yacon provide insights into Asteraceae paleo-polyploidization history and plant inulin production.</title>
        <authorList>
            <person name="Fan W."/>
            <person name="Wang S."/>
            <person name="Wang H."/>
            <person name="Wang A."/>
            <person name="Jiang F."/>
            <person name="Liu H."/>
            <person name="Zhao H."/>
            <person name="Xu D."/>
            <person name="Zhang Y."/>
        </authorList>
    </citation>
    <scope>NUCLEOTIDE SEQUENCE [LARGE SCALE GENOMIC DNA]</scope>
    <source>
        <strain evidence="2">cv. Niubang</strain>
    </source>
</reference>
<gene>
    <name evidence="1" type="ORF">L6452_02851</name>
</gene>
<organism evidence="1 2">
    <name type="scientific">Arctium lappa</name>
    <name type="common">Greater burdock</name>
    <name type="synonym">Lappa major</name>
    <dbReference type="NCBI Taxonomy" id="4217"/>
    <lineage>
        <taxon>Eukaryota</taxon>
        <taxon>Viridiplantae</taxon>
        <taxon>Streptophyta</taxon>
        <taxon>Embryophyta</taxon>
        <taxon>Tracheophyta</taxon>
        <taxon>Spermatophyta</taxon>
        <taxon>Magnoliopsida</taxon>
        <taxon>eudicotyledons</taxon>
        <taxon>Gunneridae</taxon>
        <taxon>Pentapetalae</taxon>
        <taxon>asterids</taxon>
        <taxon>campanulids</taxon>
        <taxon>Asterales</taxon>
        <taxon>Asteraceae</taxon>
        <taxon>Carduoideae</taxon>
        <taxon>Cardueae</taxon>
        <taxon>Arctiinae</taxon>
        <taxon>Arctium</taxon>
    </lineage>
</organism>
<accession>A0ACB9FK23</accession>